<keyword evidence="3" id="KW-1185">Reference proteome</keyword>
<dbReference type="SFLD" id="SFLDG01212">
    <property type="entry name" value="Phytoene_synthase_like"/>
    <property type="match status" value="1"/>
</dbReference>
<sequence>MPPIEYCRQKAAESGSSFLSGFKFLPEHQRDAMTVLYAFCRELDDVVDDCSDKNTAQTALNWWRIDLARVFSDGLPEHPVNQALQPVARTFNLPQSELVELIDGMQMDLDQARYATFDELKLYCRRAAGVVGCLIARILGFTNPRTLDYADKMGLALQLTNIIRDVGEDARNGRIYLPMEDLQRFNIPAATIMQYQPTPEFTELMGFQIQRARDTYRQALALLPAADKKNQKVGLVMAAIYYALLNEIERDGAQNVLKYKIAIPSPRKKRIALKTWVFGFKV</sequence>
<proteinExistence type="predicted"/>
<dbReference type="SUPFAM" id="SSF48576">
    <property type="entry name" value="Terpenoid synthases"/>
    <property type="match status" value="1"/>
</dbReference>
<dbReference type="SFLD" id="SFLDS00005">
    <property type="entry name" value="Isoprenoid_Synthase_Type_I"/>
    <property type="match status" value="1"/>
</dbReference>
<evidence type="ECO:0000256" key="1">
    <source>
        <dbReference type="ARBA" id="ARBA00022679"/>
    </source>
</evidence>
<dbReference type="Gene3D" id="1.10.600.10">
    <property type="entry name" value="Farnesyl Diphosphate Synthase"/>
    <property type="match status" value="1"/>
</dbReference>
<dbReference type="OrthoDB" id="9807580at2"/>
<dbReference type="PANTHER" id="PTHR31480">
    <property type="entry name" value="BIFUNCTIONAL LYCOPENE CYCLASE/PHYTOENE SYNTHASE"/>
    <property type="match status" value="1"/>
</dbReference>
<dbReference type="InterPro" id="IPR008949">
    <property type="entry name" value="Isoprenoid_synthase_dom_sf"/>
</dbReference>
<dbReference type="AlphaFoldDB" id="A0A3N4NAL0"/>
<dbReference type="InterPro" id="IPR033904">
    <property type="entry name" value="Trans_IPPS_HH"/>
</dbReference>
<evidence type="ECO:0000313" key="2">
    <source>
        <dbReference type="EMBL" id="RPD89120.1"/>
    </source>
</evidence>
<dbReference type="InterPro" id="IPR044843">
    <property type="entry name" value="Trans_IPPS_bact-type"/>
</dbReference>
<gene>
    <name evidence="2" type="primary">hpnD</name>
    <name evidence="2" type="ORF">EGK74_04485</name>
</gene>
<dbReference type="RefSeq" id="WP_123803998.1">
    <property type="nucleotide sequence ID" value="NZ_RPFL01000009.1"/>
</dbReference>
<dbReference type="Proteomes" id="UP000272412">
    <property type="component" value="Unassembled WGS sequence"/>
</dbReference>
<name>A0A3N4NAL0_9NEIS</name>
<dbReference type="GO" id="GO:0051996">
    <property type="term" value="F:squalene synthase [NAD(P)H] activity"/>
    <property type="evidence" value="ECO:0007669"/>
    <property type="project" value="UniProtKB-EC"/>
</dbReference>
<keyword evidence="1 2" id="KW-0808">Transferase</keyword>
<dbReference type="EMBL" id="RPFL01000009">
    <property type="protein sequence ID" value="RPD89120.1"/>
    <property type="molecule type" value="Genomic_DNA"/>
</dbReference>
<organism evidence="2 3">
    <name type="scientific">Neisseria weixii</name>
    <dbReference type="NCBI Taxonomy" id="1853276"/>
    <lineage>
        <taxon>Bacteria</taxon>
        <taxon>Pseudomonadati</taxon>
        <taxon>Pseudomonadota</taxon>
        <taxon>Betaproteobacteria</taxon>
        <taxon>Neisseriales</taxon>
        <taxon>Neisseriaceae</taxon>
        <taxon>Neisseria</taxon>
    </lineage>
</organism>
<evidence type="ECO:0000313" key="3">
    <source>
        <dbReference type="Proteomes" id="UP000272412"/>
    </source>
</evidence>
<accession>A0A3N4NAL0</accession>
<dbReference type="InterPro" id="IPR002060">
    <property type="entry name" value="Squ/phyt_synthse"/>
</dbReference>
<dbReference type="EC" id="2.5.1.21" evidence="2"/>
<dbReference type="Pfam" id="PF00494">
    <property type="entry name" value="SQS_PSY"/>
    <property type="match status" value="1"/>
</dbReference>
<reference evidence="2 3" key="1">
    <citation type="submission" date="2018-11" db="EMBL/GenBank/DDBJ databases">
        <title>Neisseria weixii sp. nov. isolated from the rectal contents of plateau pika (Ochotona cruzoniae).</title>
        <authorList>
            <person name="Zhang G."/>
        </authorList>
    </citation>
    <scope>NUCLEOTIDE SEQUENCE [LARGE SCALE GENOMIC DNA]</scope>
    <source>
        <strain evidence="2 3">10009</strain>
    </source>
</reference>
<dbReference type="InterPro" id="IPR019845">
    <property type="entry name" value="Squalene/phytoene_synthase_CS"/>
</dbReference>
<protein>
    <submittedName>
        <fullName evidence="2">Squalene synthase HpnD</fullName>
        <ecNumber evidence="2">2.5.1.21</ecNumber>
    </submittedName>
</protein>
<dbReference type="SFLD" id="SFLDG01018">
    <property type="entry name" value="Squalene/Phytoene_Synthase_Lik"/>
    <property type="match status" value="1"/>
</dbReference>
<dbReference type="GO" id="GO:0016117">
    <property type="term" value="P:carotenoid biosynthetic process"/>
    <property type="evidence" value="ECO:0007669"/>
    <property type="project" value="InterPro"/>
</dbReference>
<comment type="caution">
    <text evidence="2">The sequence shown here is derived from an EMBL/GenBank/DDBJ whole genome shotgun (WGS) entry which is preliminary data.</text>
</comment>
<dbReference type="GO" id="GO:0004311">
    <property type="term" value="F:geranylgeranyl diphosphate synthase activity"/>
    <property type="evidence" value="ECO:0007669"/>
    <property type="project" value="InterPro"/>
</dbReference>
<dbReference type="InterPro" id="IPR017828">
    <property type="entry name" value="SQ_synth_HpnD-like"/>
</dbReference>
<dbReference type="PROSITE" id="PS01045">
    <property type="entry name" value="SQUALEN_PHYTOEN_SYN_2"/>
    <property type="match status" value="1"/>
</dbReference>
<dbReference type="CDD" id="cd00683">
    <property type="entry name" value="Trans_IPPS_HH"/>
    <property type="match status" value="1"/>
</dbReference>
<dbReference type="NCBIfam" id="TIGR03465">
    <property type="entry name" value="HpnD"/>
    <property type="match status" value="1"/>
</dbReference>